<organism evidence="2 3">
    <name type="scientific">Magnetofaba australis IT-1</name>
    <dbReference type="NCBI Taxonomy" id="1434232"/>
    <lineage>
        <taxon>Bacteria</taxon>
        <taxon>Pseudomonadati</taxon>
        <taxon>Pseudomonadota</taxon>
        <taxon>Magnetococcia</taxon>
        <taxon>Magnetococcales</taxon>
        <taxon>Magnetococcaceae</taxon>
        <taxon>Magnetofaba</taxon>
    </lineage>
</organism>
<dbReference type="OrthoDB" id="9801810at2"/>
<keyword evidence="2" id="KW-0808">Transferase</keyword>
<protein>
    <submittedName>
        <fullName evidence="2">Putative nucleotidyl transferase</fullName>
    </submittedName>
</protein>
<gene>
    <name evidence="2" type="ORF">MAIT1_00295</name>
</gene>
<dbReference type="CDD" id="cd04181">
    <property type="entry name" value="NTP_transferase"/>
    <property type="match status" value="1"/>
</dbReference>
<dbReference type="PANTHER" id="PTHR47183:SF3">
    <property type="entry name" value="TRANSFERASE"/>
    <property type="match status" value="1"/>
</dbReference>
<dbReference type="PANTHER" id="PTHR47183">
    <property type="entry name" value="GLUCOSE-1-PHOSPHATE CYTIDYLYLTRANSFERASE-RELATED"/>
    <property type="match status" value="1"/>
</dbReference>
<dbReference type="Pfam" id="PF00483">
    <property type="entry name" value="NTP_transferase"/>
    <property type="match status" value="1"/>
</dbReference>
<dbReference type="SUPFAM" id="SSF53448">
    <property type="entry name" value="Nucleotide-diphospho-sugar transferases"/>
    <property type="match status" value="1"/>
</dbReference>
<reference evidence="2 3" key="1">
    <citation type="journal article" date="2016" name="BMC Genomics">
        <title>Combined genomic and structural analyses of a cultured magnetotactic bacterium reveals its niche adaptation to a dynamic environment.</title>
        <authorList>
            <person name="Araujo A.C."/>
            <person name="Morillo V."/>
            <person name="Cypriano J."/>
            <person name="Teixeira L.C."/>
            <person name="Leao P."/>
            <person name="Lyra S."/>
            <person name="Almeida L.G."/>
            <person name="Bazylinski D.A."/>
            <person name="Vasconcellos A.T."/>
            <person name="Abreu F."/>
            <person name="Lins U."/>
        </authorList>
    </citation>
    <scope>NUCLEOTIDE SEQUENCE [LARGE SCALE GENOMIC DNA]</scope>
    <source>
        <strain evidence="2 3">IT-1</strain>
    </source>
</reference>
<evidence type="ECO:0000259" key="1">
    <source>
        <dbReference type="Pfam" id="PF00483"/>
    </source>
</evidence>
<dbReference type="AlphaFoldDB" id="A0A1Y2K7X3"/>
<dbReference type="InterPro" id="IPR005835">
    <property type="entry name" value="NTP_transferase_dom"/>
</dbReference>
<comment type="caution">
    <text evidence="2">The sequence shown here is derived from an EMBL/GenBank/DDBJ whole genome shotgun (WGS) entry which is preliminary data.</text>
</comment>
<evidence type="ECO:0000313" key="2">
    <source>
        <dbReference type="EMBL" id="OSM06833.1"/>
    </source>
</evidence>
<dbReference type="GO" id="GO:0047343">
    <property type="term" value="F:glucose-1-phosphate cytidylyltransferase activity"/>
    <property type="evidence" value="ECO:0007669"/>
    <property type="project" value="InterPro"/>
</dbReference>
<evidence type="ECO:0000313" key="3">
    <source>
        <dbReference type="Proteomes" id="UP000194003"/>
    </source>
</evidence>
<accession>A0A1Y2K7X3</accession>
<dbReference type="Proteomes" id="UP000194003">
    <property type="component" value="Unassembled WGS sequence"/>
</dbReference>
<dbReference type="InterPro" id="IPR029044">
    <property type="entry name" value="Nucleotide-diphossugar_trans"/>
</dbReference>
<sequence>MSAARDAILSQIPVVILCGGSGVRLRPLTDTAPKGMVPVHGRPMLDHVVDFYRDHGARDITLCTGYRGDVIRDHYAMPPEGITLNFSDAGESASMLQRLWAARDHAGETSLVAYCDTMIDLDIGALLASHRDSSRAATIVTAAIRNPFGVVDFADDTVGDGHAGPVSGFREKPTFHYYIGCFLFQRRALELITPELLALPDGEGLVGWLRALIDAGQLHGFRHDGLQITFNTVSEHREAEQALARYYTYAESS</sequence>
<dbReference type="Gene3D" id="3.90.550.10">
    <property type="entry name" value="Spore Coat Polysaccharide Biosynthesis Protein SpsA, Chain A"/>
    <property type="match status" value="1"/>
</dbReference>
<dbReference type="InterPro" id="IPR013446">
    <property type="entry name" value="G1P_cyt_trans-like"/>
</dbReference>
<dbReference type="STRING" id="1434232.MAIT1_00295"/>
<dbReference type="RefSeq" id="WP_085440573.1">
    <property type="nucleotide sequence ID" value="NZ_LVJN01000015.1"/>
</dbReference>
<feature type="domain" description="Nucleotidyl transferase" evidence="1">
    <location>
        <begin position="15"/>
        <end position="192"/>
    </location>
</feature>
<proteinExistence type="predicted"/>
<keyword evidence="3" id="KW-1185">Reference proteome</keyword>
<dbReference type="EMBL" id="LVJN01000015">
    <property type="protein sequence ID" value="OSM06833.1"/>
    <property type="molecule type" value="Genomic_DNA"/>
</dbReference>
<name>A0A1Y2K7X3_9PROT</name>